<protein>
    <submittedName>
        <fullName evidence="2">Uncharacterized protein</fullName>
    </submittedName>
</protein>
<feature type="transmembrane region" description="Helical" evidence="1">
    <location>
        <begin position="99"/>
        <end position="116"/>
    </location>
</feature>
<keyword evidence="1" id="KW-0472">Membrane</keyword>
<feature type="transmembrane region" description="Helical" evidence="1">
    <location>
        <begin position="15"/>
        <end position="36"/>
    </location>
</feature>
<evidence type="ECO:0000313" key="3">
    <source>
        <dbReference type="Proteomes" id="UP001630127"/>
    </source>
</evidence>
<sequence>MNWRKKKTGRGPDEIFWYFVNVPALGAGIAGLIGRLHLVIKGYLGIILAVYILFHHVLLLYFFAVYRHVPQKCLGNFGKFMVNVIEISASLALRQLSEFNIFSLVALVGFTADLSVVIHAFHIAYDVSIWDILLGSVMQIVVYTMSENVYAFTVVFTLCGGITCYQYKSYSAPVIPVDVKKDLEK</sequence>
<dbReference type="EMBL" id="JBJUIK010000009">
    <property type="protein sequence ID" value="KAL3518681.1"/>
    <property type="molecule type" value="Genomic_DNA"/>
</dbReference>
<dbReference type="AlphaFoldDB" id="A0ABD2ZIL4"/>
<keyword evidence="1" id="KW-0812">Transmembrane</keyword>
<gene>
    <name evidence="2" type="ORF">ACH5RR_021270</name>
</gene>
<keyword evidence="3" id="KW-1185">Reference proteome</keyword>
<evidence type="ECO:0000256" key="1">
    <source>
        <dbReference type="SAM" id="Phobius"/>
    </source>
</evidence>
<dbReference type="Proteomes" id="UP001630127">
    <property type="component" value="Unassembled WGS sequence"/>
</dbReference>
<feature type="transmembrane region" description="Helical" evidence="1">
    <location>
        <begin position="149"/>
        <end position="167"/>
    </location>
</feature>
<feature type="transmembrane region" description="Helical" evidence="1">
    <location>
        <begin position="42"/>
        <end position="66"/>
    </location>
</feature>
<organism evidence="2 3">
    <name type="scientific">Cinchona calisaya</name>
    <dbReference type="NCBI Taxonomy" id="153742"/>
    <lineage>
        <taxon>Eukaryota</taxon>
        <taxon>Viridiplantae</taxon>
        <taxon>Streptophyta</taxon>
        <taxon>Embryophyta</taxon>
        <taxon>Tracheophyta</taxon>
        <taxon>Spermatophyta</taxon>
        <taxon>Magnoliopsida</taxon>
        <taxon>eudicotyledons</taxon>
        <taxon>Gunneridae</taxon>
        <taxon>Pentapetalae</taxon>
        <taxon>asterids</taxon>
        <taxon>lamiids</taxon>
        <taxon>Gentianales</taxon>
        <taxon>Rubiaceae</taxon>
        <taxon>Cinchonoideae</taxon>
        <taxon>Cinchoneae</taxon>
        <taxon>Cinchona</taxon>
    </lineage>
</organism>
<reference evidence="2 3" key="1">
    <citation type="submission" date="2024-11" db="EMBL/GenBank/DDBJ databases">
        <title>A near-complete genome assembly of Cinchona calisaya.</title>
        <authorList>
            <person name="Lian D.C."/>
            <person name="Zhao X.W."/>
            <person name="Wei L."/>
        </authorList>
    </citation>
    <scope>NUCLEOTIDE SEQUENCE [LARGE SCALE GENOMIC DNA]</scope>
    <source>
        <tissue evidence="2">Nenye</tissue>
    </source>
</reference>
<proteinExistence type="predicted"/>
<keyword evidence="1" id="KW-1133">Transmembrane helix</keyword>
<comment type="caution">
    <text evidence="2">The sequence shown here is derived from an EMBL/GenBank/DDBJ whole genome shotgun (WGS) entry which is preliminary data.</text>
</comment>
<accession>A0ABD2ZIL4</accession>
<evidence type="ECO:0000313" key="2">
    <source>
        <dbReference type="EMBL" id="KAL3518681.1"/>
    </source>
</evidence>
<name>A0ABD2ZIL4_9GENT</name>